<feature type="repeat" description="TPR" evidence="3">
    <location>
        <begin position="425"/>
        <end position="458"/>
    </location>
</feature>
<evidence type="ECO:0000313" key="4">
    <source>
        <dbReference type="EMBL" id="VGO21578.1"/>
    </source>
</evidence>
<evidence type="ECO:0000256" key="1">
    <source>
        <dbReference type="ARBA" id="ARBA00022737"/>
    </source>
</evidence>
<evidence type="ECO:0000256" key="3">
    <source>
        <dbReference type="PROSITE-ProRule" id="PRU00339"/>
    </source>
</evidence>
<accession>A0A6C2UN27</accession>
<gene>
    <name evidence="4" type="ORF">SCARR_03652</name>
</gene>
<name>A0A6C2UN27_9BACT</name>
<dbReference type="Proteomes" id="UP000346198">
    <property type="component" value="Unassembled WGS sequence"/>
</dbReference>
<organism evidence="4 5">
    <name type="scientific">Pontiella sulfatireligans</name>
    <dbReference type="NCBI Taxonomy" id="2750658"/>
    <lineage>
        <taxon>Bacteria</taxon>
        <taxon>Pseudomonadati</taxon>
        <taxon>Kiritimatiellota</taxon>
        <taxon>Kiritimatiellia</taxon>
        <taxon>Kiritimatiellales</taxon>
        <taxon>Pontiellaceae</taxon>
        <taxon>Pontiella</taxon>
    </lineage>
</organism>
<keyword evidence="5" id="KW-1185">Reference proteome</keyword>
<protein>
    <submittedName>
        <fullName evidence="4">Uncharacterized protein</fullName>
    </submittedName>
</protein>
<keyword evidence="1" id="KW-0677">Repeat</keyword>
<dbReference type="Pfam" id="PF13181">
    <property type="entry name" value="TPR_8"/>
    <property type="match status" value="2"/>
</dbReference>
<dbReference type="InterPro" id="IPR051685">
    <property type="entry name" value="Ycf3/AcsC/BcsC/TPR_MFPF"/>
</dbReference>
<keyword evidence="2 3" id="KW-0802">TPR repeat</keyword>
<dbReference type="Gene3D" id="1.25.40.10">
    <property type="entry name" value="Tetratricopeptide repeat domain"/>
    <property type="match status" value="5"/>
</dbReference>
<dbReference type="InterPro" id="IPR019734">
    <property type="entry name" value="TPR_rpt"/>
</dbReference>
<dbReference type="AlphaFoldDB" id="A0A6C2UN27"/>
<dbReference type="EMBL" id="CAAHFH010000002">
    <property type="protein sequence ID" value="VGO21578.1"/>
    <property type="molecule type" value="Genomic_DNA"/>
</dbReference>
<dbReference type="SUPFAM" id="SSF48452">
    <property type="entry name" value="TPR-like"/>
    <property type="match status" value="4"/>
</dbReference>
<dbReference type="Pfam" id="PF13432">
    <property type="entry name" value="TPR_16"/>
    <property type="match status" value="6"/>
</dbReference>
<evidence type="ECO:0000256" key="2">
    <source>
        <dbReference type="ARBA" id="ARBA00022803"/>
    </source>
</evidence>
<evidence type="ECO:0000313" key="5">
    <source>
        <dbReference type="Proteomes" id="UP000346198"/>
    </source>
</evidence>
<reference evidence="4 5" key="1">
    <citation type="submission" date="2019-04" db="EMBL/GenBank/DDBJ databases">
        <authorList>
            <person name="Van Vliet M D."/>
        </authorList>
    </citation>
    <scope>NUCLEOTIDE SEQUENCE [LARGE SCALE GENOMIC DNA]</scope>
    <source>
        <strain evidence="4 5">F21</strain>
    </source>
</reference>
<sequence>MIFFLDGGEIRLYLFRSLEIMHLNHWNFYMLRCRSTILIVISLLSALAAIAQQPVPQPASARFPNIRASLDDGFFVLAEQQARGVLRAEPKEADKHEASLLLAHSLWGQKRYSEMLNLLKGSDGSPGHIYWRARALFELKQYGPAVKALDEAGDVMAESRYVPSALRLKARMLQSSGKLKEAEAACLQFADAFPSHSEWTANQFELAEIYTLQKRLPEAIGVYEGLAAQKSANVAQRAQLKLAHVLYTQGAAENFETARGLLKGLASTNQTRLAYRIDAYVDLAALEEKAGKQKEAGAVMRQAIRLSPDARQRVPLKLALVRLLLRENNTADALKLLEECRAEAPNETVAAELQLEKARALLQARLYDEANEAYQVYLDVASDPAGLAQAYFGKGLALWELERFTESASALDKAVKELKTPGDRADALFKAGDSFYQAGKFDDAEKRYRSFVTDYPAHANVPNALYQLGRALARAGRRADALATFQGLEADWPASEFSEKAALQAADVLLAGELWEDALAKYTAIGQIYTNSTAAVLSQHQRGLVLYRLGRYADAQLAFEAVASGHPDSEFVPQASYMRGFCLYLQGQVEEAVNTCQAFIKAYPDSEWTPEVIFWLAEQYFNQGAYADAEPLFLRIAADFKGHKLASRSLYWAGRAASAESNYVKAIERYSEVAKTYPESEILPQTRFAQGDALTELGEFARAVLAFEEIIKHYSESYLVNAAWGRKGDCQFSLAVDAPARYAEALNSYQAILDRPSSPMALKLQAEYKIGRCLEKTNVPDKAFSRYMNVVYTFINENVERSPYSVMWFTRSAFGAAALKEKEKAWLEAAQVYGRVLEANVPAQEEAAKRIEKIKKDNWLLFEESAEAK</sequence>
<dbReference type="InterPro" id="IPR011990">
    <property type="entry name" value="TPR-like_helical_dom_sf"/>
</dbReference>
<dbReference type="PANTHER" id="PTHR44943:SF8">
    <property type="entry name" value="TPR REPEAT-CONTAINING PROTEIN MJ0263"/>
    <property type="match status" value="1"/>
</dbReference>
<proteinExistence type="predicted"/>
<feature type="repeat" description="TPR" evidence="3">
    <location>
        <begin position="277"/>
        <end position="310"/>
    </location>
</feature>
<dbReference type="PANTHER" id="PTHR44943">
    <property type="entry name" value="CELLULOSE SYNTHASE OPERON PROTEIN C"/>
    <property type="match status" value="1"/>
</dbReference>
<dbReference type="PROSITE" id="PS50005">
    <property type="entry name" value="TPR"/>
    <property type="match status" value="2"/>
</dbReference>
<dbReference type="SMART" id="SM00028">
    <property type="entry name" value="TPR"/>
    <property type="match status" value="8"/>
</dbReference>